<gene>
    <name evidence="2" type="ORF">GCM10010909_02060</name>
</gene>
<dbReference type="Gene3D" id="2.60.260.40">
    <property type="entry name" value="q5lls5 like domains"/>
    <property type="match status" value="1"/>
</dbReference>
<evidence type="ECO:0000313" key="3">
    <source>
        <dbReference type="Proteomes" id="UP001156641"/>
    </source>
</evidence>
<protein>
    <recommendedName>
        <fullName evidence="1">Zinc finger CHCC-type domain-containing protein</fullName>
    </recommendedName>
</protein>
<keyword evidence="3" id="KW-1185">Reference proteome</keyword>
<sequence>MDSATTKTPAEIIHVKTHAVSCDGGVGPLGHPKVYLKITGTQIICPYCSRLFVLAPGARDDGH</sequence>
<dbReference type="Proteomes" id="UP001156641">
    <property type="component" value="Unassembled WGS sequence"/>
</dbReference>
<organism evidence="2 3">
    <name type="scientific">Acidocella aquatica</name>
    <dbReference type="NCBI Taxonomy" id="1922313"/>
    <lineage>
        <taxon>Bacteria</taxon>
        <taxon>Pseudomonadati</taxon>
        <taxon>Pseudomonadota</taxon>
        <taxon>Alphaproteobacteria</taxon>
        <taxon>Acetobacterales</taxon>
        <taxon>Acidocellaceae</taxon>
        <taxon>Acidocella</taxon>
    </lineage>
</organism>
<reference evidence="3" key="1">
    <citation type="journal article" date="2019" name="Int. J. Syst. Evol. Microbiol.">
        <title>The Global Catalogue of Microorganisms (GCM) 10K type strain sequencing project: providing services to taxonomists for standard genome sequencing and annotation.</title>
        <authorList>
            <consortium name="The Broad Institute Genomics Platform"/>
            <consortium name="The Broad Institute Genome Sequencing Center for Infectious Disease"/>
            <person name="Wu L."/>
            <person name="Ma J."/>
        </authorList>
    </citation>
    <scope>NUCLEOTIDE SEQUENCE [LARGE SCALE GENOMIC DNA]</scope>
    <source>
        <strain evidence="3">NBRC 112502</strain>
    </source>
</reference>
<dbReference type="RefSeq" id="WP_284256029.1">
    <property type="nucleotide sequence ID" value="NZ_BSOS01000005.1"/>
</dbReference>
<name>A0ABQ6A1P5_9PROT</name>
<dbReference type="EMBL" id="BSOS01000005">
    <property type="protein sequence ID" value="GLR65528.1"/>
    <property type="molecule type" value="Genomic_DNA"/>
</dbReference>
<evidence type="ECO:0000259" key="1">
    <source>
        <dbReference type="Pfam" id="PF10276"/>
    </source>
</evidence>
<dbReference type="InterPro" id="IPR019401">
    <property type="entry name" value="Znf_CHCC"/>
</dbReference>
<feature type="domain" description="Zinc finger CHCC-type" evidence="1">
    <location>
        <begin position="18"/>
        <end position="52"/>
    </location>
</feature>
<comment type="caution">
    <text evidence="2">The sequence shown here is derived from an EMBL/GenBank/DDBJ whole genome shotgun (WGS) entry which is preliminary data.</text>
</comment>
<dbReference type="Pfam" id="PF10276">
    <property type="entry name" value="zf-CHCC"/>
    <property type="match status" value="1"/>
</dbReference>
<accession>A0ABQ6A1P5</accession>
<evidence type="ECO:0000313" key="2">
    <source>
        <dbReference type="EMBL" id="GLR65528.1"/>
    </source>
</evidence>
<proteinExistence type="predicted"/>